<evidence type="ECO:0000256" key="2">
    <source>
        <dbReference type="ARBA" id="ARBA00023125"/>
    </source>
</evidence>
<protein>
    <recommendedName>
        <fullName evidence="5">NAC domain-containing protein</fullName>
    </recommendedName>
</protein>
<dbReference type="InterPro" id="IPR003441">
    <property type="entry name" value="NAC-dom"/>
</dbReference>
<reference evidence="7" key="1">
    <citation type="journal article" date="2017" name="Nat. Commun.">
        <title>The asparagus genome sheds light on the origin and evolution of a young Y chromosome.</title>
        <authorList>
            <person name="Harkess A."/>
            <person name="Zhou J."/>
            <person name="Xu C."/>
            <person name="Bowers J.E."/>
            <person name="Van der Hulst R."/>
            <person name="Ayyampalayam S."/>
            <person name="Mercati F."/>
            <person name="Riccardi P."/>
            <person name="McKain M.R."/>
            <person name="Kakrana A."/>
            <person name="Tang H."/>
            <person name="Ray J."/>
            <person name="Groenendijk J."/>
            <person name="Arikit S."/>
            <person name="Mathioni S.M."/>
            <person name="Nakano M."/>
            <person name="Shan H."/>
            <person name="Telgmann-Rauber A."/>
            <person name="Kanno A."/>
            <person name="Yue Z."/>
            <person name="Chen H."/>
            <person name="Li W."/>
            <person name="Chen Y."/>
            <person name="Xu X."/>
            <person name="Zhang Y."/>
            <person name="Luo S."/>
            <person name="Chen H."/>
            <person name="Gao J."/>
            <person name="Mao Z."/>
            <person name="Pires J.C."/>
            <person name="Luo M."/>
            <person name="Kudrna D."/>
            <person name="Wing R.A."/>
            <person name="Meyers B.C."/>
            <person name="Yi K."/>
            <person name="Kong H."/>
            <person name="Lavrijsen P."/>
            <person name="Sunseri F."/>
            <person name="Falavigna A."/>
            <person name="Ye Y."/>
            <person name="Leebens-Mack J.H."/>
            <person name="Chen G."/>
        </authorList>
    </citation>
    <scope>NUCLEOTIDE SEQUENCE [LARGE SCALE GENOMIC DNA]</scope>
    <source>
        <strain evidence="7">cv. DH0086</strain>
    </source>
</reference>
<dbReference type="PROSITE" id="PS51005">
    <property type="entry name" value="NAC"/>
    <property type="match status" value="1"/>
</dbReference>
<dbReference type="Gene3D" id="2.170.150.80">
    <property type="entry name" value="NAC domain"/>
    <property type="match status" value="2"/>
</dbReference>
<dbReference type="GO" id="GO:0006355">
    <property type="term" value="P:regulation of DNA-templated transcription"/>
    <property type="evidence" value="ECO:0007669"/>
    <property type="project" value="InterPro"/>
</dbReference>
<keyword evidence="4" id="KW-0539">Nucleus</keyword>
<name>A0A5P1F3Y2_ASPOF</name>
<dbReference type="Proteomes" id="UP000243459">
    <property type="component" value="Chromosome 4"/>
</dbReference>
<gene>
    <name evidence="6" type="ORF">A4U43_C04F24060</name>
</gene>
<keyword evidence="3" id="KW-0804">Transcription</keyword>
<keyword evidence="2" id="KW-0238">DNA-binding</keyword>
<feature type="domain" description="NAC" evidence="5">
    <location>
        <begin position="9"/>
        <end position="164"/>
    </location>
</feature>
<evidence type="ECO:0000313" key="7">
    <source>
        <dbReference type="Proteomes" id="UP000243459"/>
    </source>
</evidence>
<keyword evidence="7" id="KW-1185">Reference proteome</keyword>
<dbReference type="Pfam" id="PF02365">
    <property type="entry name" value="NAM"/>
    <property type="match status" value="1"/>
</dbReference>
<proteinExistence type="predicted"/>
<organism evidence="6 7">
    <name type="scientific">Asparagus officinalis</name>
    <name type="common">Garden asparagus</name>
    <dbReference type="NCBI Taxonomy" id="4686"/>
    <lineage>
        <taxon>Eukaryota</taxon>
        <taxon>Viridiplantae</taxon>
        <taxon>Streptophyta</taxon>
        <taxon>Embryophyta</taxon>
        <taxon>Tracheophyta</taxon>
        <taxon>Spermatophyta</taxon>
        <taxon>Magnoliopsida</taxon>
        <taxon>Liliopsida</taxon>
        <taxon>Asparagales</taxon>
        <taxon>Asparagaceae</taxon>
        <taxon>Asparagoideae</taxon>
        <taxon>Asparagus</taxon>
    </lineage>
</organism>
<dbReference type="PANTHER" id="PTHR31744">
    <property type="entry name" value="PROTEIN CUP-SHAPED COTYLEDON 2-RELATED"/>
    <property type="match status" value="1"/>
</dbReference>
<keyword evidence="1" id="KW-0805">Transcription regulation</keyword>
<dbReference type="SUPFAM" id="SSF101941">
    <property type="entry name" value="NAC domain"/>
    <property type="match status" value="1"/>
</dbReference>
<sequence>MDKSGSELDLPGFRFHPTEEELLNFYLRRMVLGKKLGFDIIGTINLYRFDPWELPGRAPRGSKTDWVMNEYSLPDNSSSIPPPKEDIVLCKIYRKATSLKELEQRAAMEEDARAALLLGISSTACTTDTVSSSEFDCNFQNSHTSFDVDGNNNDELTLVKEEEEIKRGAETSSSTINSSLVARSVYLPELQVPRTGMEWQDTFLTQLRSPWLEQWSPLANWLNF</sequence>
<dbReference type="InterPro" id="IPR036093">
    <property type="entry name" value="NAC_dom_sf"/>
</dbReference>
<evidence type="ECO:0000256" key="4">
    <source>
        <dbReference type="ARBA" id="ARBA00023242"/>
    </source>
</evidence>
<evidence type="ECO:0000256" key="1">
    <source>
        <dbReference type="ARBA" id="ARBA00023015"/>
    </source>
</evidence>
<dbReference type="PANTHER" id="PTHR31744:SF79">
    <property type="entry name" value="NAC DOMAIN-CONTAINING PROTEIN"/>
    <property type="match status" value="1"/>
</dbReference>
<evidence type="ECO:0000256" key="3">
    <source>
        <dbReference type="ARBA" id="ARBA00023163"/>
    </source>
</evidence>
<evidence type="ECO:0000313" key="6">
    <source>
        <dbReference type="EMBL" id="ONK72854.1"/>
    </source>
</evidence>
<dbReference type="GO" id="GO:0003677">
    <property type="term" value="F:DNA binding"/>
    <property type="evidence" value="ECO:0007669"/>
    <property type="project" value="UniProtKB-KW"/>
</dbReference>
<dbReference type="Gramene" id="ONK72854">
    <property type="protein sequence ID" value="ONK72854"/>
    <property type="gene ID" value="A4U43_C04F24060"/>
</dbReference>
<dbReference type="EMBL" id="CM007384">
    <property type="protein sequence ID" value="ONK72854.1"/>
    <property type="molecule type" value="Genomic_DNA"/>
</dbReference>
<dbReference type="AlphaFoldDB" id="A0A5P1F3Y2"/>
<evidence type="ECO:0000259" key="5">
    <source>
        <dbReference type="PROSITE" id="PS51005"/>
    </source>
</evidence>
<accession>A0A5P1F3Y2</accession>